<dbReference type="GO" id="GO:0016301">
    <property type="term" value="F:kinase activity"/>
    <property type="evidence" value="ECO:0007669"/>
    <property type="project" value="UniProtKB-KW"/>
</dbReference>
<evidence type="ECO:0000256" key="1">
    <source>
        <dbReference type="ARBA" id="ARBA00010688"/>
    </source>
</evidence>
<dbReference type="Proteomes" id="UP000217265">
    <property type="component" value="Chromosome"/>
</dbReference>
<keyword evidence="6" id="KW-1185">Reference proteome</keyword>
<dbReference type="InterPro" id="IPR050306">
    <property type="entry name" value="PfkB_Carbo_kinase"/>
</dbReference>
<proteinExistence type="inferred from homology"/>
<reference evidence="5 6" key="1">
    <citation type="submission" date="2017-09" db="EMBL/GenBank/DDBJ databases">
        <title>Complete genome sequence of Verrucomicrobial strain HZ-65, isolated from freshwater.</title>
        <authorList>
            <person name="Choi A."/>
        </authorList>
    </citation>
    <scope>NUCLEOTIDE SEQUENCE [LARGE SCALE GENOMIC DNA]</scope>
    <source>
        <strain evidence="5 6">HZ-65</strain>
    </source>
</reference>
<evidence type="ECO:0000256" key="3">
    <source>
        <dbReference type="ARBA" id="ARBA00022777"/>
    </source>
</evidence>
<dbReference type="PANTHER" id="PTHR43085">
    <property type="entry name" value="HEXOKINASE FAMILY MEMBER"/>
    <property type="match status" value="1"/>
</dbReference>
<dbReference type="RefSeq" id="WP_096056156.1">
    <property type="nucleotide sequence ID" value="NZ_CP023344.1"/>
</dbReference>
<evidence type="ECO:0000256" key="2">
    <source>
        <dbReference type="ARBA" id="ARBA00022679"/>
    </source>
</evidence>
<dbReference type="KEGG" id="vbh:CMV30_11490"/>
<keyword evidence="3" id="KW-0418">Kinase</keyword>
<sequence length="294" mass="31062">MSRPILCFGEVLWDVLPHGRFLGGAPLNVAYHLGRLGHDAKLISAVGRDALGDEARARVKAAGLDDALIAEHPSLPTGSVTVALDAAGQASYDIHHPVAWDEIAAHPTTSGVSAPAAMVFGSLALRGTANRDRLSEWLALKPAVRLCDLNLRPPYDDVRSLDAWVRGCTVLKVNEDEARTLSPESLRGAATERHAAHLAGHYACEMVCVTLGAKGALVWRKGEVFRAESPRVEVRDTIGAGDAFTAALLDGVLRGGEKADWAAVLRRACALGAFVASKDGAQPEYEPGEVAGLS</sequence>
<keyword evidence="2" id="KW-0808">Transferase</keyword>
<dbReference type="SUPFAM" id="SSF53613">
    <property type="entry name" value="Ribokinase-like"/>
    <property type="match status" value="1"/>
</dbReference>
<gene>
    <name evidence="5" type="ORF">CMV30_11490</name>
</gene>
<dbReference type="EMBL" id="CP023344">
    <property type="protein sequence ID" value="ATC64525.1"/>
    <property type="molecule type" value="Genomic_DNA"/>
</dbReference>
<name>A0A290Q756_9BACT</name>
<dbReference type="AlphaFoldDB" id="A0A290Q756"/>
<dbReference type="Gene3D" id="3.40.1190.20">
    <property type="match status" value="1"/>
</dbReference>
<accession>A0A290Q756</accession>
<dbReference type="InterPro" id="IPR002173">
    <property type="entry name" value="Carboh/pur_kinase_PfkB_CS"/>
</dbReference>
<dbReference type="PROSITE" id="PS00583">
    <property type="entry name" value="PFKB_KINASES_1"/>
    <property type="match status" value="1"/>
</dbReference>
<evidence type="ECO:0000313" key="6">
    <source>
        <dbReference type="Proteomes" id="UP000217265"/>
    </source>
</evidence>
<dbReference type="PANTHER" id="PTHR43085:SF57">
    <property type="entry name" value="CARBOHYDRATE KINASE PFKB DOMAIN-CONTAINING PROTEIN"/>
    <property type="match status" value="1"/>
</dbReference>
<evidence type="ECO:0000259" key="4">
    <source>
        <dbReference type="Pfam" id="PF00294"/>
    </source>
</evidence>
<dbReference type="OrthoDB" id="9813569at2"/>
<dbReference type="Pfam" id="PF00294">
    <property type="entry name" value="PfkB"/>
    <property type="match status" value="1"/>
</dbReference>
<organism evidence="5 6">
    <name type="scientific">Nibricoccus aquaticus</name>
    <dbReference type="NCBI Taxonomy" id="2576891"/>
    <lineage>
        <taxon>Bacteria</taxon>
        <taxon>Pseudomonadati</taxon>
        <taxon>Verrucomicrobiota</taxon>
        <taxon>Opitutia</taxon>
        <taxon>Opitutales</taxon>
        <taxon>Opitutaceae</taxon>
        <taxon>Nibricoccus</taxon>
    </lineage>
</organism>
<dbReference type="InterPro" id="IPR029056">
    <property type="entry name" value="Ribokinase-like"/>
</dbReference>
<comment type="similarity">
    <text evidence="1">Belongs to the carbohydrate kinase PfkB family.</text>
</comment>
<protein>
    <recommendedName>
        <fullName evidence="4">Carbohydrate kinase PfkB domain-containing protein</fullName>
    </recommendedName>
</protein>
<dbReference type="PROSITE" id="PS00584">
    <property type="entry name" value="PFKB_KINASES_2"/>
    <property type="match status" value="1"/>
</dbReference>
<evidence type="ECO:0000313" key="5">
    <source>
        <dbReference type="EMBL" id="ATC64525.1"/>
    </source>
</evidence>
<dbReference type="InterPro" id="IPR011611">
    <property type="entry name" value="PfkB_dom"/>
</dbReference>
<dbReference type="CDD" id="cd01167">
    <property type="entry name" value="bac_FRK"/>
    <property type="match status" value="1"/>
</dbReference>
<feature type="domain" description="Carbohydrate kinase PfkB" evidence="4">
    <location>
        <begin position="22"/>
        <end position="283"/>
    </location>
</feature>